<organism evidence="1 2">
    <name type="scientific">Ancylostoma ceylanicum</name>
    <dbReference type="NCBI Taxonomy" id="53326"/>
    <lineage>
        <taxon>Eukaryota</taxon>
        <taxon>Metazoa</taxon>
        <taxon>Ecdysozoa</taxon>
        <taxon>Nematoda</taxon>
        <taxon>Chromadorea</taxon>
        <taxon>Rhabditida</taxon>
        <taxon>Rhabditina</taxon>
        <taxon>Rhabditomorpha</taxon>
        <taxon>Strongyloidea</taxon>
        <taxon>Ancylostomatidae</taxon>
        <taxon>Ancylostomatinae</taxon>
        <taxon>Ancylostoma</taxon>
    </lineage>
</organism>
<sequence length="95" mass="10764">MFERIQNNFTRKMLIRTGSFLYSRIPGARLRTLECAPPKRPLFLGQPNRTKTIVHSTKCCVICSKLISCVGPKTTIRRVSFACRAGSSYLKLLTN</sequence>
<protein>
    <submittedName>
        <fullName evidence="1">Uncharacterized protein</fullName>
    </submittedName>
</protein>
<dbReference type="EMBL" id="JARK01001383">
    <property type="protein sequence ID" value="EYC12360.1"/>
    <property type="molecule type" value="Genomic_DNA"/>
</dbReference>
<comment type="caution">
    <text evidence="1">The sequence shown here is derived from an EMBL/GenBank/DDBJ whole genome shotgun (WGS) entry which is preliminary data.</text>
</comment>
<keyword evidence="2" id="KW-1185">Reference proteome</keyword>
<dbReference type="AlphaFoldDB" id="A0A016UB07"/>
<evidence type="ECO:0000313" key="1">
    <source>
        <dbReference type="EMBL" id="EYC12360.1"/>
    </source>
</evidence>
<accession>A0A016UB07</accession>
<name>A0A016UB07_9BILA</name>
<gene>
    <name evidence="1" type="primary">Acey_s0047.g1439</name>
    <name evidence="1" type="ORF">Y032_0047g1439</name>
</gene>
<proteinExistence type="predicted"/>
<evidence type="ECO:0000313" key="2">
    <source>
        <dbReference type="Proteomes" id="UP000024635"/>
    </source>
</evidence>
<reference evidence="2" key="1">
    <citation type="journal article" date="2015" name="Nat. Genet.">
        <title>The genome and transcriptome of the zoonotic hookworm Ancylostoma ceylanicum identify infection-specific gene families.</title>
        <authorList>
            <person name="Schwarz E.M."/>
            <person name="Hu Y."/>
            <person name="Antoshechkin I."/>
            <person name="Miller M.M."/>
            <person name="Sternberg P.W."/>
            <person name="Aroian R.V."/>
        </authorList>
    </citation>
    <scope>NUCLEOTIDE SEQUENCE</scope>
    <source>
        <strain evidence="2">HY135</strain>
    </source>
</reference>
<dbReference type="Proteomes" id="UP000024635">
    <property type="component" value="Unassembled WGS sequence"/>
</dbReference>